<dbReference type="AlphaFoldDB" id="C3YES6"/>
<dbReference type="PROSITE" id="PS00514">
    <property type="entry name" value="FIBRINOGEN_C_1"/>
    <property type="match status" value="1"/>
</dbReference>
<dbReference type="Gene3D" id="3.90.215.10">
    <property type="entry name" value="Gamma Fibrinogen, chain A, domain 1"/>
    <property type="match status" value="1"/>
</dbReference>
<evidence type="ECO:0008006" key="12">
    <source>
        <dbReference type="Google" id="ProtNLM"/>
    </source>
</evidence>
<dbReference type="PROSITE" id="PS51406">
    <property type="entry name" value="FIBRINOGEN_C_2"/>
    <property type="match status" value="1"/>
</dbReference>
<dbReference type="InterPro" id="IPR017452">
    <property type="entry name" value="GPCR_Rhodpsn_7TM"/>
</dbReference>
<feature type="transmembrane region" description="Helical" evidence="7">
    <location>
        <begin position="518"/>
        <end position="538"/>
    </location>
</feature>
<evidence type="ECO:0000313" key="11">
    <source>
        <dbReference type="EMBL" id="EEN61170.1"/>
    </source>
</evidence>
<keyword evidence="4 7" id="KW-0472">Membrane</keyword>
<dbReference type="Pfam" id="PF00147">
    <property type="entry name" value="Fibrinogen_C"/>
    <property type="match status" value="1"/>
</dbReference>
<dbReference type="InterPro" id="IPR014716">
    <property type="entry name" value="Fibrinogen_a/b/g_C_1"/>
</dbReference>
<evidence type="ECO:0000256" key="4">
    <source>
        <dbReference type="ARBA" id="ARBA00023136"/>
    </source>
</evidence>
<keyword evidence="5" id="KW-1015">Disulfide bond</keyword>
<organism>
    <name type="scientific">Branchiostoma floridae</name>
    <name type="common">Florida lancelet</name>
    <name type="synonym">Amphioxus</name>
    <dbReference type="NCBI Taxonomy" id="7739"/>
    <lineage>
        <taxon>Eukaryota</taxon>
        <taxon>Metazoa</taxon>
        <taxon>Chordata</taxon>
        <taxon>Cephalochordata</taxon>
        <taxon>Leptocardii</taxon>
        <taxon>Amphioxiformes</taxon>
        <taxon>Branchiostomatidae</taxon>
        <taxon>Branchiostoma</taxon>
    </lineage>
</organism>
<evidence type="ECO:0000259" key="9">
    <source>
        <dbReference type="PROSITE" id="PS50262"/>
    </source>
</evidence>
<name>C3YES6_BRAFL</name>
<dbReference type="Pfam" id="PF00001">
    <property type="entry name" value="7tm_1"/>
    <property type="match status" value="1"/>
</dbReference>
<dbReference type="EMBL" id="GG666507">
    <property type="protein sequence ID" value="EEN61170.1"/>
    <property type="molecule type" value="Genomic_DNA"/>
</dbReference>
<protein>
    <recommendedName>
        <fullName evidence="12">Fibrinogen C-terminal domain-containing protein</fullName>
    </recommendedName>
</protein>
<dbReference type="GO" id="GO:0004930">
    <property type="term" value="F:G protein-coupled receptor activity"/>
    <property type="evidence" value="ECO:0007669"/>
    <property type="project" value="UniProtKB-KW"/>
</dbReference>
<evidence type="ECO:0000256" key="3">
    <source>
        <dbReference type="ARBA" id="ARBA00022989"/>
    </source>
</evidence>
<evidence type="ECO:0000256" key="1">
    <source>
        <dbReference type="ARBA" id="ARBA00004370"/>
    </source>
</evidence>
<keyword evidence="3 7" id="KW-1133">Transmembrane helix</keyword>
<keyword evidence="8" id="KW-0732">Signal</keyword>
<dbReference type="PROSITE" id="PS00237">
    <property type="entry name" value="G_PROTEIN_RECEP_F1_1"/>
    <property type="match status" value="1"/>
</dbReference>
<dbReference type="Gene3D" id="4.10.530.10">
    <property type="entry name" value="Gamma-fibrinogen Carboxyl Terminal Fragment, domain 2"/>
    <property type="match status" value="1"/>
</dbReference>
<accession>C3YES6</accession>
<feature type="transmembrane region" description="Helical" evidence="7">
    <location>
        <begin position="438"/>
        <end position="463"/>
    </location>
</feature>
<reference evidence="11" key="1">
    <citation type="journal article" date="2008" name="Nature">
        <title>The amphioxus genome and the evolution of the chordate karyotype.</title>
        <authorList>
            <consortium name="US DOE Joint Genome Institute (JGI-PGF)"/>
            <person name="Putnam N.H."/>
            <person name="Butts T."/>
            <person name="Ferrier D.E.K."/>
            <person name="Furlong R.F."/>
            <person name="Hellsten U."/>
            <person name="Kawashima T."/>
            <person name="Robinson-Rechavi M."/>
            <person name="Shoguchi E."/>
            <person name="Terry A."/>
            <person name="Yu J.-K."/>
            <person name="Benito-Gutierrez E.L."/>
            <person name="Dubchak I."/>
            <person name="Garcia-Fernandez J."/>
            <person name="Gibson-Brown J.J."/>
            <person name="Grigoriev I.V."/>
            <person name="Horton A.C."/>
            <person name="de Jong P.J."/>
            <person name="Jurka J."/>
            <person name="Kapitonov V.V."/>
            <person name="Kohara Y."/>
            <person name="Kuroki Y."/>
            <person name="Lindquist E."/>
            <person name="Lucas S."/>
            <person name="Osoegawa K."/>
            <person name="Pennacchio L.A."/>
            <person name="Salamov A.A."/>
            <person name="Satou Y."/>
            <person name="Sauka-Spengler T."/>
            <person name="Schmutz J."/>
            <person name="Shin-I T."/>
            <person name="Toyoda A."/>
            <person name="Bronner-Fraser M."/>
            <person name="Fujiyama A."/>
            <person name="Holland L.Z."/>
            <person name="Holland P.W.H."/>
            <person name="Satoh N."/>
            <person name="Rokhsar D.S."/>
        </authorList>
    </citation>
    <scope>NUCLEOTIDE SEQUENCE [LARGE SCALE GENOMIC DNA]</scope>
    <source>
        <strain evidence="11">S238N-H82</strain>
        <tissue evidence="11">Testes</tissue>
    </source>
</reference>
<evidence type="ECO:0000256" key="6">
    <source>
        <dbReference type="RuleBase" id="RU000688"/>
    </source>
</evidence>
<feature type="transmembrane region" description="Helical" evidence="7">
    <location>
        <begin position="475"/>
        <end position="497"/>
    </location>
</feature>
<feature type="domain" description="Fibrinogen C-terminal" evidence="10">
    <location>
        <begin position="97"/>
        <end position="299"/>
    </location>
</feature>
<keyword evidence="2 6" id="KW-0812">Transmembrane</keyword>
<keyword evidence="6" id="KW-0807">Transducer</keyword>
<dbReference type="InterPro" id="IPR036056">
    <property type="entry name" value="Fibrinogen-like_C"/>
</dbReference>
<evidence type="ECO:0000259" key="10">
    <source>
        <dbReference type="PROSITE" id="PS51406"/>
    </source>
</evidence>
<dbReference type="SMART" id="SM00186">
    <property type="entry name" value="FBG"/>
    <property type="match status" value="1"/>
</dbReference>
<feature type="transmembrane region" description="Helical" evidence="7">
    <location>
        <begin position="568"/>
        <end position="589"/>
    </location>
</feature>
<evidence type="ECO:0000256" key="5">
    <source>
        <dbReference type="ARBA" id="ARBA00023157"/>
    </source>
</evidence>
<dbReference type="PANTHER" id="PTHR19143">
    <property type="entry name" value="FIBRINOGEN/TENASCIN/ANGIOPOEITIN"/>
    <property type="match status" value="1"/>
</dbReference>
<feature type="domain" description="G-protein coupled receptors family 1 profile" evidence="9">
    <location>
        <begin position="417"/>
        <end position="673"/>
    </location>
</feature>
<dbReference type="InterPro" id="IPR020837">
    <property type="entry name" value="Fibrinogen_CS"/>
</dbReference>
<dbReference type="InterPro" id="IPR002181">
    <property type="entry name" value="Fibrinogen_a/b/g_C_dom"/>
</dbReference>
<dbReference type="eggNOG" id="KOG2579">
    <property type="taxonomic scope" value="Eukaryota"/>
</dbReference>
<evidence type="ECO:0000256" key="8">
    <source>
        <dbReference type="SAM" id="SignalP"/>
    </source>
</evidence>
<feature type="transmembrane region" description="Helical" evidence="7">
    <location>
        <begin position="655"/>
        <end position="675"/>
    </location>
</feature>
<feature type="transmembrane region" description="Helical" evidence="7">
    <location>
        <begin position="623"/>
        <end position="643"/>
    </location>
</feature>
<feature type="transmembrane region" description="Helical" evidence="7">
    <location>
        <begin position="399"/>
        <end position="426"/>
    </location>
</feature>
<evidence type="ECO:0000256" key="7">
    <source>
        <dbReference type="SAM" id="Phobius"/>
    </source>
</evidence>
<dbReference type="PRINTS" id="PR00237">
    <property type="entry name" value="GPCRRHODOPSN"/>
</dbReference>
<comment type="subcellular location">
    <subcellularLocation>
        <location evidence="1">Membrane</location>
    </subcellularLocation>
</comment>
<dbReference type="Gene3D" id="1.20.1070.10">
    <property type="entry name" value="Rhodopsin 7-helix transmembrane proteins"/>
    <property type="match status" value="1"/>
</dbReference>
<dbReference type="InterPro" id="IPR050373">
    <property type="entry name" value="Fibrinogen_C-term_domain"/>
</dbReference>
<gene>
    <name evidence="11" type="ORF">BRAFLDRAFT_80903</name>
</gene>
<dbReference type="SUPFAM" id="SSF81321">
    <property type="entry name" value="Family A G protein-coupled receptor-like"/>
    <property type="match status" value="1"/>
</dbReference>
<dbReference type="NCBIfam" id="NF040941">
    <property type="entry name" value="GGGWT_bact"/>
    <property type="match status" value="1"/>
</dbReference>
<comment type="similarity">
    <text evidence="6">Belongs to the G-protein coupled receptor 1 family.</text>
</comment>
<dbReference type="PROSITE" id="PS50262">
    <property type="entry name" value="G_PROTEIN_RECEP_F1_2"/>
    <property type="match status" value="1"/>
</dbReference>
<feature type="signal peptide" evidence="8">
    <location>
        <begin position="1"/>
        <end position="23"/>
    </location>
</feature>
<dbReference type="SUPFAM" id="SSF56496">
    <property type="entry name" value="Fibrinogen C-terminal domain-like"/>
    <property type="match status" value="1"/>
</dbReference>
<proteinExistence type="inferred from homology"/>
<dbReference type="InParanoid" id="C3YES6"/>
<keyword evidence="6" id="KW-0297">G-protein coupled receptor</keyword>
<dbReference type="FunFam" id="3.90.215.10:FF:000001">
    <property type="entry name" value="Tenascin isoform 1"/>
    <property type="match status" value="1"/>
</dbReference>
<dbReference type="CDD" id="cd00637">
    <property type="entry name" value="7tm_classA_rhodopsin-like"/>
    <property type="match status" value="1"/>
</dbReference>
<dbReference type="InterPro" id="IPR000276">
    <property type="entry name" value="GPCR_Rhodpsn"/>
</dbReference>
<evidence type="ECO:0000256" key="2">
    <source>
        <dbReference type="ARBA" id="ARBA00022692"/>
    </source>
</evidence>
<dbReference type="PANTHER" id="PTHR19143:SF458">
    <property type="entry name" value="FIBRINOGEN C-TERMINAL DOMAIN-CONTAINING PROTEIN-RELATED"/>
    <property type="match status" value="1"/>
</dbReference>
<sequence length="703" mass="77884">MYKRRMLAHLLALVLVLARTACGVPTARSDTTDNDFGDIPGQPAAETRGHLYPYPGQNIVLNCGVDRPSQDEWEQLKDKLDQLTIAVNSCRASGGEDPEAPHPRDCQDILDNDETTPSGVYTVYPQDGTGGVMVYCDNDIDGGGWTVFQKRQDGSVDFYRGWREYQTGFPSNLNGEFWLGMDKLYRLAVQKTYALRVDMWDAEGNTRYAAYSTFAISPESQNYKLHIGTYSGNAVDLYNVGDSLSGHNGYPFSTKDRDNDEGASHCAQNYKGAWWYSACHSSNLNGQYHLGVHSSYADGFGGLKELVVVRYRLFFGCKKRKAGKTQASIRLMFAANPSLFLQHGGRTVRLTPRGALSTTAVPEFLCCDQGLDHFNTVNFTAGNSSVAVRSPVHEVPLQVMVISSIVLGIYSIVGTLGNGLVILAFCMYRQVRTSAHTFIVSISVSDLLITGLQYPTGIASMIIGAPSLGEAMCPILGAALFFSIYVSLFSVLLIAFNRYTHITTSPNTYQKLFGPSKSLLWVLLAWVISGLLVAPGFLGYGEFGWGAKHRKCGMTDDNPYNAYYESNIYAVSYLIVFCLVAGIYLRIYFFVKNSVMVMAEANLNLANPEQYVSNRVVKQTKHMFIIFSVFTVTSAPFVLLHSIDSHRAFLPSEVSFLLIGVYCLTHVLNPFVYAWKIPVFRRAFKAIIRCKRQLPFQPGAGVN</sequence>
<feature type="chain" id="PRO_5002935519" description="Fibrinogen C-terminal domain-containing protein" evidence="8">
    <location>
        <begin position="24"/>
        <end position="703"/>
    </location>
</feature>
<keyword evidence="6" id="KW-0675">Receptor</keyword>
<dbReference type="GO" id="GO:0016020">
    <property type="term" value="C:membrane"/>
    <property type="evidence" value="ECO:0007669"/>
    <property type="project" value="UniProtKB-SubCell"/>
</dbReference>
<dbReference type="FunFam" id="1.20.1070.10:FF:000313">
    <property type="entry name" value="Uncharacterized protein"/>
    <property type="match status" value="1"/>
</dbReference>
<dbReference type="CDD" id="cd00087">
    <property type="entry name" value="FReD"/>
    <property type="match status" value="1"/>
</dbReference>